<gene>
    <name evidence="1" type="ORF">SMTD_LOCUS4150</name>
</gene>
<proteinExistence type="predicted"/>
<name>A0A183NPW4_9TREM</name>
<dbReference type="EMBL" id="UZAL01010293">
    <property type="protein sequence ID" value="VDP03409.1"/>
    <property type="molecule type" value="Genomic_DNA"/>
</dbReference>
<reference evidence="1 2" key="1">
    <citation type="submission" date="2018-11" db="EMBL/GenBank/DDBJ databases">
        <authorList>
            <consortium name="Pathogen Informatics"/>
        </authorList>
    </citation>
    <scope>NUCLEOTIDE SEQUENCE [LARGE SCALE GENOMIC DNA]</scope>
    <source>
        <strain>Denwood</strain>
        <strain evidence="2">Zambia</strain>
    </source>
</reference>
<keyword evidence="2" id="KW-1185">Reference proteome</keyword>
<evidence type="ECO:0000313" key="2">
    <source>
        <dbReference type="Proteomes" id="UP000269396"/>
    </source>
</evidence>
<dbReference type="Proteomes" id="UP000269396">
    <property type="component" value="Unassembled WGS sequence"/>
</dbReference>
<accession>A0A183NPW4</accession>
<evidence type="ECO:0000313" key="1">
    <source>
        <dbReference type="EMBL" id="VDP03409.1"/>
    </source>
</evidence>
<protein>
    <submittedName>
        <fullName evidence="1">Uncharacterized protein</fullName>
    </submittedName>
</protein>
<organism evidence="1 2">
    <name type="scientific">Schistosoma mattheei</name>
    <dbReference type="NCBI Taxonomy" id="31246"/>
    <lineage>
        <taxon>Eukaryota</taxon>
        <taxon>Metazoa</taxon>
        <taxon>Spiralia</taxon>
        <taxon>Lophotrochozoa</taxon>
        <taxon>Platyhelminthes</taxon>
        <taxon>Trematoda</taxon>
        <taxon>Digenea</taxon>
        <taxon>Strigeidida</taxon>
        <taxon>Schistosomatoidea</taxon>
        <taxon>Schistosomatidae</taxon>
        <taxon>Schistosoma</taxon>
    </lineage>
</organism>
<dbReference type="AlphaFoldDB" id="A0A183NPW4"/>
<sequence>MLDDSLYLIIVVSERLLISSGNIMLVMQRLSIVCSDIVTIIQLMSLS</sequence>